<dbReference type="GO" id="GO:0016787">
    <property type="term" value="F:hydrolase activity"/>
    <property type="evidence" value="ECO:0007669"/>
    <property type="project" value="UniProtKB-KW"/>
</dbReference>
<evidence type="ECO:0000259" key="1">
    <source>
        <dbReference type="Pfam" id="PF12146"/>
    </source>
</evidence>
<dbReference type="Pfam" id="PF12146">
    <property type="entry name" value="Hydrolase_4"/>
    <property type="match status" value="1"/>
</dbReference>
<gene>
    <name evidence="2" type="ORF">SMB34_02590</name>
</gene>
<dbReference type="InterPro" id="IPR029058">
    <property type="entry name" value="AB_hydrolase_fold"/>
</dbReference>
<evidence type="ECO:0000313" key="3">
    <source>
        <dbReference type="Proteomes" id="UP000027463"/>
    </source>
</evidence>
<dbReference type="InterPro" id="IPR000073">
    <property type="entry name" value="AB_hydrolase_1"/>
</dbReference>
<protein>
    <submittedName>
        <fullName evidence="2">Alpha/beta hydrolase</fullName>
    </submittedName>
</protein>
<keyword evidence="2" id="KW-0378">Hydrolase</keyword>
<proteinExistence type="predicted"/>
<dbReference type="Proteomes" id="UP000027463">
    <property type="component" value="Unassembled WGS sequence"/>
</dbReference>
<organism evidence="2 3">
    <name type="scientific">Thalassospira permensis NBRC 106175</name>
    <dbReference type="NCBI Taxonomy" id="1353532"/>
    <lineage>
        <taxon>Bacteria</taxon>
        <taxon>Pseudomonadati</taxon>
        <taxon>Pseudomonadota</taxon>
        <taxon>Alphaproteobacteria</taxon>
        <taxon>Rhodospirillales</taxon>
        <taxon>Thalassospiraceae</taxon>
        <taxon>Thalassospira</taxon>
    </lineage>
</organism>
<evidence type="ECO:0000313" key="2">
    <source>
        <dbReference type="EMBL" id="KEO57615.1"/>
    </source>
</evidence>
<comment type="caution">
    <text evidence="2">The sequence shown here is derived from an EMBL/GenBank/DDBJ whole genome shotgun (WGS) entry which is preliminary data.</text>
</comment>
<dbReference type="RefSeq" id="WP_240478775.1">
    <property type="nucleotide sequence ID" value="NZ_AUNC01000012.1"/>
</dbReference>
<dbReference type="EMBL" id="AUNC01000012">
    <property type="protein sequence ID" value="KEO57615.1"/>
    <property type="molecule type" value="Genomic_DNA"/>
</dbReference>
<keyword evidence="3" id="KW-1185">Reference proteome</keyword>
<reference evidence="2 3" key="1">
    <citation type="submission" date="2013-07" db="EMBL/GenBank/DDBJ databases">
        <title>Thalassospira permensis NBRC 106175 Genome Sequencing.</title>
        <authorList>
            <person name="Lai Q."/>
            <person name="Shao Z."/>
        </authorList>
    </citation>
    <scope>NUCLEOTIDE SEQUENCE [LARGE SCALE GENOMIC DNA]</scope>
    <source>
        <strain evidence="2 3">NBRC 106175</strain>
    </source>
</reference>
<name>A0ABR4TPN3_9PROT</name>
<dbReference type="PANTHER" id="PTHR11614">
    <property type="entry name" value="PHOSPHOLIPASE-RELATED"/>
    <property type="match status" value="1"/>
</dbReference>
<feature type="domain" description="Serine aminopeptidase S33" evidence="1">
    <location>
        <begin position="72"/>
        <end position="308"/>
    </location>
</feature>
<dbReference type="InterPro" id="IPR051044">
    <property type="entry name" value="MAG_DAG_Lipase"/>
</dbReference>
<dbReference type="InterPro" id="IPR022742">
    <property type="entry name" value="Hydrolase_4"/>
</dbReference>
<accession>A0ABR4TPN3</accession>
<dbReference type="SUPFAM" id="SSF53474">
    <property type="entry name" value="alpha/beta-Hydrolases"/>
    <property type="match status" value="1"/>
</dbReference>
<dbReference type="PRINTS" id="PR00111">
    <property type="entry name" value="ABHYDROLASE"/>
</dbReference>
<dbReference type="Gene3D" id="3.40.50.1820">
    <property type="entry name" value="alpha/beta hydrolase"/>
    <property type="match status" value="1"/>
</dbReference>
<sequence length="335" mass="36373">MQSNMIVGAAIHHIEKALSWFVGLGFAFWLAGCAPTVIPAGDPIASVRMTENAFMASDGASLPLQYWGPVDDPDAVILGLHGFGDYANAFDEAGTALASENIALFAYDQRGFGRTATRPFWPGTQSLINDASDMLVILRMRYPGRPIYLMGDSMGGAVAIVTAASRPQWMDGVILVAPAVWNRDMMPWYQTAPLSMISNSLPWLPLSGQGLDIWPSDNIEMLRRLSRDPYMMKSVRVDMVAGLADLMDLAQQRGGDIDIPTLLMSGQQDQVIPPGAVAAIADNMRASNSDQSTICLYRDGYHMLLRDLNGPTVIGDIGRWIKGGGTARDFSCRVN</sequence>